<comment type="caution">
    <text evidence="3">The sequence shown here is derived from an EMBL/GenBank/DDBJ whole genome shotgun (WGS) entry which is preliminary data.</text>
</comment>
<sequence>MSKTSILYENHDATVFLIDIPTSIALAQSLSPQTTPSNALPSSNNKPSSQLQPNPTLKRLLSSPALERPYTSTEPKSVAARARALQRIPRSEREVAAAIEPVVLGALGEIRSGYREGWKWCFSRCLVTDRDEPPAEEHGAGVRLGKKRRKGEEDRADHDQEYQSSLYDADRQAPDSEQPFETVNQPPLILSPGLNKFESGAELHNHIVKNTSSETATVKICPSSNLSNTSSDPAEKRREEQEQGQTYIIPPLSKFLICNLPISTPSKLNPIPGLLPNHKFNLILLDPPWSNRSVRRSGHYQTQTYLDSERLTESICNVLRVHSYSPLFAETTAEGGGGSMSDMCVAAIWITNSAKARKTAYDSLIGAGFTVSEEWVWVKTTVYGEPVTYVEGLWRKPYEVLVVGVKQNEKEDKNERAMPWSGLVDEIETTQTNIRRRVIVAVPDVHSRKPNLREAFERVFFSSAKGGSGTQYEALEVFARNLTAGWWACGNEVLKFNDGEWWVDSDA</sequence>
<dbReference type="InterPro" id="IPR007757">
    <property type="entry name" value="MT-A70-like"/>
</dbReference>
<dbReference type="InterPro" id="IPR002052">
    <property type="entry name" value="DNA_methylase_N6_adenine_CS"/>
</dbReference>
<evidence type="ECO:0000313" key="3">
    <source>
        <dbReference type="EMBL" id="KAL2817389.1"/>
    </source>
</evidence>
<name>A0ABR4HPH9_9EURO</name>
<evidence type="ECO:0000313" key="4">
    <source>
        <dbReference type="Proteomes" id="UP001610334"/>
    </source>
</evidence>
<accession>A0ABR4HPH9</accession>
<dbReference type="PROSITE" id="PS51143">
    <property type="entry name" value="MT_A70"/>
    <property type="match status" value="1"/>
</dbReference>
<organism evidence="3 4">
    <name type="scientific">Aspergillus granulosus</name>
    <dbReference type="NCBI Taxonomy" id="176169"/>
    <lineage>
        <taxon>Eukaryota</taxon>
        <taxon>Fungi</taxon>
        <taxon>Dikarya</taxon>
        <taxon>Ascomycota</taxon>
        <taxon>Pezizomycotina</taxon>
        <taxon>Eurotiomycetes</taxon>
        <taxon>Eurotiomycetidae</taxon>
        <taxon>Eurotiales</taxon>
        <taxon>Aspergillaceae</taxon>
        <taxon>Aspergillus</taxon>
        <taxon>Aspergillus subgen. Nidulantes</taxon>
    </lineage>
</organism>
<proteinExistence type="inferred from homology"/>
<dbReference type="PANTHER" id="PTHR12829">
    <property type="entry name" value="N6-ADENOSINE-METHYLTRANSFERASE"/>
    <property type="match status" value="1"/>
</dbReference>
<feature type="compositionally biased region" description="Polar residues" evidence="2">
    <location>
        <begin position="32"/>
        <end position="55"/>
    </location>
</feature>
<feature type="compositionally biased region" description="Polar residues" evidence="2">
    <location>
        <begin position="220"/>
        <end position="232"/>
    </location>
</feature>
<dbReference type="EMBL" id="JBFXLT010000018">
    <property type="protein sequence ID" value="KAL2817389.1"/>
    <property type="molecule type" value="Genomic_DNA"/>
</dbReference>
<feature type="region of interest" description="Disordered" evidence="2">
    <location>
        <begin position="220"/>
        <end position="245"/>
    </location>
</feature>
<feature type="region of interest" description="Disordered" evidence="2">
    <location>
        <begin position="32"/>
        <end position="56"/>
    </location>
</feature>
<dbReference type="Pfam" id="PF05063">
    <property type="entry name" value="MT-A70"/>
    <property type="match status" value="1"/>
</dbReference>
<dbReference type="PROSITE" id="PS00092">
    <property type="entry name" value="N6_MTASE"/>
    <property type="match status" value="1"/>
</dbReference>
<evidence type="ECO:0000256" key="2">
    <source>
        <dbReference type="SAM" id="MobiDB-lite"/>
    </source>
</evidence>
<evidence type="ECO:0000256" key="1">
    <source>
        <dbReference type="PROSITE-ProRule" id="PRU00489"/>
    </source>
</evidence>
<dbReference type="PANTHER" id="PTHR12829:SF4">
    <property type="entry name" value="N(6)-ADENINE-SPECIFIC METHYLTRANSFERASE METTL4"/>
    <property type="match status" value="1"/>
</dbReference>
<keyword evidence="4" id="KW-1185">Reference proteome</keyword>
<feature type="compositionally biased region" description="Basic and acidic residues" evidence="2">
    <location>
        <begin position="150"/>
        <end position="161"/>
    </location>
</feature>
<dbReference type="Proteomes" id="UP001610334">
    <property type="component" value="Unassembled WGS sequence"/>
</dbReference>
<gene>
    <name evidence="3" type="ORF">BJX63DRAFT_385969</name>
</gene>
<comment type="similarity">
    <text evidence="1">Belongs to the MT-A70-like family.</text>
</comment>
<reference evidence="3 4" key="1">
    <citation type="submission" date="2024-07" db="EMBL/GenBank/DDBJ databases">
        <title>Section-level genome sequencing and comparative genomics of Aspergillus sections Usti and Cavernicolus.</title>
        <authorList>
            <consortium name="Lawrence Berkeley National Laboratory"/>
            <person name="Nybo J.L."/>
            <person name="Vesth T.C."/>
            <person name="Theobald S."/>
            <person name="Frisvad J.C."/>
            <person name="Larsen T.O."/>
            <person name="Kjaerboelling I."/>
            <person name="Rothschild-Mancinelli K."/>
            <person name="Lyhne E.K."/>
            <person name="Kogle M.E."/>
            <person name="Barry K."/>
            <person name="Clum A."/>
            <person name="Na H."/>
            <person name="Ledsgaard L."/>
            <person name="Lin J."/>
            <person name="Lipzen A."/>
            <person name="Kuo A."/>
            <person name="Riley R."/>
            <person name="Mondo S."/>
            <person name="Labutti K."/>
            <person name="Haridas S."/>
            <person name="Pangalinan J."/>
            <person name="Salamov A.A."/>
            <person name="Simmons B.A."/>
            <person name="Magnuson J.K."/>
            <person name="Chen J."/>
            <person name="Drula E."/>
            <person name="Henrissat B."/>
            <person name="Wiebenga A."/>
            <person name="Lubbers R.J."/>
            <person name="Gomes A.C."/>
            <person name="Makela M.R."/>
            <person name="Stajich J."/>
            <person name="Grigoriev I.V."/>
            <person name="Mortensen U.H."/>
            <person name="De Vries R.P."/>
            <person name="Baker S.E."/>
            <person name="Andersen M.R."/>
        </authorList>
    </citation>
    <scope>NUCLEOTIDE SEQUENCE [LARGE SCALE GENOMIC DNA]</scope>
    <source>
        <strain evidence="3 4">CBS 588.65</strain>
    </source>
</reference>
<protein>
    <submittedName>
        <fullName evidence="3">MT-A70-domain-containing protein</fullName>
    </submittedName>
</protein>
<feature type="compositionally biased region" description="Basic and acidic residues" evidence="2">
    <location>
        <begin position="131"/>
        <end position="140"/>
    </location>
</feature>
<dbReference type="SUPFAM" id="SSF53335">
    <property type="entry name" value="S-adenosyl-L-methionine-dependent methyltransferases"/>
    <property type="match status" value="1"/>
</dbReference>
<feature type="region of interest" description="Disordered" evidence="2">
    <location>
        <begin position="131"/>
        <end position="188"/>
    </location>
</feature>
<dbReference type="InterPro" id="IPR029063">
    <property type="entry name" value="SAM-dependent_MTases_sf"/>
</dbReference>